<protein>
    <submittedName>
        <fullName evidence="1">Uncharacterized protein</fullName>
    </submittedName>
</protein>
<dbReference type="EMBL" id="JAFIRN010000002">
    <property type="protein sequence ID" value="KAG5854146.1"/>
    <property type="molecule type" value="Genomic_DNA"/>
</dbReference>
<accession>A0A9D3MSB9</accession>
<comment type="caution">
    <text evidence="1">The sequence shown here is derived from an EMBL/GenBank/DDBJ whole genome shotgun (WGS) entry which is preliminary data.</text>
</comment>
<name>A0A9D3MSB9_ANGAN</name>
<proteinExistence type="predicted"/>
<feature type="non-terminal residue" evidence="1">
    <location>
        <position position="1"/>
    </location>
</feature>
<keyword evidence="2" id="KW-1185">Reference proteome</keyword>
<reference evidence="1" key="1">
    <citation type="submission" date="2021-01" db="EMBL/GenBank/DDBJ databases">
        <title>A chromosome-scale assembly of European eel, Anguilla anguilla.</title>
        <authorList>
            <person name="Henkel C."/>
            <person name="Jong-Raadsen S.A."/>
            <person name="Dufour S."/>
            <person name="Weltzien F.-A."/>
            <person name="Palstra A.P."/>
            <person name="Pelster B."/>
            <person name="Spaink H.P."/>
            <person name="Van Den Thillart G.E."/>
            <person name="Jansen H."/>
            <person name="Zahm M."/>
            <person name="Klopp C."/>
            <person name="Cedric C."/>
            <person name="Louis A."/>
            <person name="Berthelot C."/>
            <person name="Parey E."/>
            <person name="Roest Crollius H."/>
            <person name="Montfort J."/>
            <person name="Robinson-Rechavi M."/>
            <person name="Bucao C."/>
            <person name="Bouchez O."/>
            <person name="Gislard M."/>
            <person name="Lluch J."/>
            <person name="Milhes M."/>
            <person name="Lampietro C."/>
            <person name="Lopez Roques C."/>
            <person name="Donnadieu C."/>
            <person name="Braasch I."/>
            <person name="Desvignes T."/>
            <person name="Postlethwait J."/>
            <person name="Bobe J."/>
            <person name="Guiguen Y."/>
            <person name="Dirks R."/>
        </authorList>
    </citation>
    <scope>NUCLEOTIDE SEQUENCE</scope>
    <source>
        <strain evidence="1">Tag_6206</strain>
        <tissue evidence="1">Liver</tissue>
    </source>
</reference>
<evidence type="ECO:0000313" key="1">
    <source>
        <dbReference type="EMBL" id="KAG5854146.1"/>
    </source>
</evidence>
<dbReference type="AlphaFoldDB" id="A0A9D3MSB9"/>
<dbReference type="Proteomes" id="UP001044222">
    <property type="component" value="Unassembled WGS sequence"/>
</dbReference>
<sequence>LAHRRSFASKLRFHRSGRLPHCSFRSLFNSPTQFSATKESDKGYENGLKNVARRNLKRGLTICALGPESIRDPPRCVPTFGVRAKLPILVCHNVKTAAEPAYNRENSKADAQKRGDGGGEGCALPACRVRI</sequence>
<gene>
    <name evidence="1" type="ORF">ANANG_G00034460</name>
</gene>
<evidence type="ECO:0000313" key="2">
    <source>
        <dbReference type="Proteomes" id="UP001044222"/>
    </source>
</evidence>
<organism evidence="1 2">
    <name type="scientific">Anguilla anguilla</name>
    <name type="common">European freshwater eel</name>
    <name type="synonym">Muraena anguilla</name>
    <dbReference type="NCBI Taxonomy" id="7936"/>
    <lineage>
        <taxon>Eukaryota</taxon>
        <taxon>Metazoa</taxon>
        <taxon>Chordata</taxon>
        <taxon>Craniata</taxon>
        <taxon>Vertebrata</taxon>
        <taxon>Euteleostomi</taxon>
        <taxon>Actinopterygii</taxon>
        <taxon>Neopterygii</taxon>
        <taxon>Teleostei</taxon>
        <taxon>Anguilliformes</taxon>
        <taxon>Anguillidae</taxon>
        <taxon>Anguilla</taxon>
    </lineage>
</organism>